<feature type="compositionally biased region" description="Polar residues" evidence="1">
    <location>
        <begin position="100"/>
        <end position="114"/>
    </location>
</feature>
<sequence length="1142" mass="128540">MENNKNILNKDNADDLSAKGERVAPIPTIPIGNDHSTTNNSNSNTVTTTTTISSTTVNTLDISKEFDKITIKDESVNTTYGPTTTTTTTTTTTAAAPNKRSISTASENISYYSQNNNDNNNDNNNNNNNNNNNIIKHHHQQEEYESDKEESDQEYDDEQDDSLLSEISSVTSAPENNNSGRLDEDDNEDEGNSNNNNNSSRPIKIGASNGKLKLSVSANSMPTAPAKKRIKYFPLTQHLGKLDQIKKVQEIENDPNELTRKEIKSMFEEDKSVLLPTSPEKRTVEEINSSGDDVFSTDFKPLFSSLIDDTTTNGNLSSIPPIIPNPFSFTATTTTNTKEIITTTITTPTPATTTSTSPSTTITPTPTATIGDKKEEDKEKTDVDKEKEDKDKEKTDADKDKEKESVKVSEQTTSKAEEGKESVLASFFNNNTVSTEKDKQEKPTAEEIDNELKTVSIDIGKLVNSTTIPTPSTTSAPIVSPDVVNIKETSQSIKQEKTKIYTNRPKKVDVKNEYFKYIEESINEEVNFQPSTLPKESDDDGHLFLLYGDLTKLVCDVKMVPCSHHSIFRVALSSWLKYDWAQFPIDIRKKFNNTTIDFKANQRRVCKLESWPIEYPNISQPWFCNVVPFSYLAGPSWYIKGAKEFLDSVGKDLLLKKPPIKNGRSKYLVSLPILGTGGGGGSGMAGEILTLLIHELFVATRVWKYDIVLVTNEISMYTAARNKRMELMESDRTFSHLYRTLLGQELMNKAHVLSKMMDQGKLAIFIGAGASRSAGLPTWAGLLQMLGDKLGMTEEEIRSMEQLHYLDRATVLESRWKKALAKYSPPEQKVQDREEIKEIFEIHKTIYNEINVPMQTEIANLMKVSHSGLPHFLLASTPVQEIITTNYDECFEIASKSIGQSICVLPYQSLNSHDKRWILKLHGCVSNPQDIVITREDYIRYGDKKEALSGILQASLITKHLLFVGFSLVDDNFYNVMSAVKKVTTSKNRKKKFGTALFLQKNDLMNELWGQELDILCFESTVQKDQKDQKPSTVNNATSQQHKPLPNDIANCARRQEIFLEYLSNICISNTSHLMEKRFDCLLKDGEKIFRDRILEFVENLPQEAKDTSVYLKFQKFLSSIGFDKNNVRLRKSCIIVNHEKD</sequence>
<feature type="compositionally biased region" description="Low complexity" evidence="1">
    <location>
        <begin position="115"/>
        <end position="133"/>
    </location>
</feature>
<evidence type="ECO:0000313" key="3">
    <source>
        <dbReference type="Proteomes" id="UP000695562"/>
    </source>
</evidence>
<feature type="compositionally biased region" description="Acidic residues" evidence="1">
    <location>
        <begin position="143"/>
        <end position="163"/>
    </location>
</feature>
<gene>
    <name evidence="2" type="ORF">CYY_000045</name>
</gene>
<comment type="caution">
    <text evidence="2">The sequence shown here is derived from an EMBL/GenBank/DDBJ whole genome shotgun (WGS) entry which is preliminary data.</text>
</comment>
<feature type="compositionally biased region" description="Low complexity" evidence="1">
    <location>
        <begin position="341"/>
        <end position="370"/>
    </location>
</feature>
<proteinExistence type="predicted"/>
<dbReference type="PANTHER" id="PTHR46563">
    <property type="entry name" value="RING-TYPE DOMAIN-CONTAINING PROTEIN"/>
    <property type="match status" value="1"/>
</dbReference>
<dbReference type="OrthoDB" id="153872at2759"/>
<feature type="compositionally biased region" description="Low complexity" evidence="1">
    <location>
        <begin position="36"/>
        <end position="48"/>
    </location>
</feature>
<feature type="region of interest" description="Disordered" evidence="1">
    <location>
        <begin position="76"/>
        <end position="206"/>
    </location>
</feature>
<feature type="compositionally biased region" description="Low complexity" evidence="1">
    <location>
        <begin position="83"/>
        <end position="96"/>
    </location>
</feature>
<reference evidence="2" key="1">
    <citation type="submission" date="2020-01" db="EMBL/GenBank/DDBJ databases">
        <title>Development of genomics and gene disruption for Polysphondylium violaceum indicates a role for the polyketide synthase stlB in stalk morphogenesis.</title>
        <authorList>
            <person name="Narita B."/>
            <person name="Kawabe Y."/>
            <person name="Kin K."/>
            <person name="Saito T."/>
            <person name="Gibbs R."/>
            <person name="Kuspa A."/>
            <person name="Muzny D."/>
            <person name="Queller D."/>
            <person name="Richards S."/>
            <person name="Strassman J."/>
            <person name="Sucgang R."/>
            <person name="Worley K."/>
            <person name="Schaap P."/>
        </authorList>
    </citation>
    <scope>NUCLEOTIDE SEQUENCE</scope>
    <source>
        <strain evidence="2">QSvi11</strain>
    </source>
</reference>
<feature type="compositionally biased region" description="Polar residues" evidence="1">
    <location>
        <begin position="170"/>
        <end position="180"/>
    </location>
</feature>
<dbReference type="Proteomes" id="UP000695562">
    <property type="component" value="Unassembled WGS sequence"/>
</dbReference>
<dbReference type="EMBL" id="AJWJ01000001">
    <property type="protein sequence ID" value="KAF2078674.1"/>
    <property type="molecule type" value="Genomic_DNA"/>
</dbReference>
<dbReference type="InterPro" id="IPR029035">
    <property type="entry name" value="DHS-like_NAD/FAD-binding_dom"/>
</dbReference>
<feature type="compositionally biased region" description="Basic and acidic residues" evidence="1">
    <location>
        <begin position="371"/>
        <end position="407"/>
    </location>
</feature>
<dbReference type="SUPFAM" id="SSF52467">
    <property type="entry name" value="DHS-like NAD/FAD-binding domain"/>
    <property type="match status" value="1"/>
</dbReference>
<feature type="region of interest" description="Disordered" evidence="1">
    <location>
        <begin position="25"/>
        <end position="48"/>
    </location>
</feature>
<name>A0A8J4VBY5_9MYCE</name>
<evidence type="ECO:0000313" key="2">
    <source>
        <dbReference type="EMBL" id="KAF2078674.1"/>
    </source>
</evidence>
<dbReference type="AlphaFoldDB" id="A0A8J4VBY5"/>
<keyword evidence="3" id="KW-1185">Reference proteome</keyword>
<organism evidence="2 3">
    <name type="scientific">Polysphondylium violaceum</name>
    <dbReference type="NCBI Taxonomy" id="133409"/>
    <lineage>
        <taxon>Eukaryota</taxon>
        <taxon>Amoebozoa</taxon>
        <taxon>Evosea</taxon>
        <taxon>Eumycetozoa</taxon>
        <taxon>Dictyostelia</taxon>
        <taxon>Dictyosteliales</taxon>
        <taxon>Dictyosteliaceae</taxon>
        <taxon>Polysphondylium</taxon>
    </lineage>
</organism>
<evidence type="ECO:0000256" key="1">
    <source>
        <dbReference type="SAM" id="MobiDB-lite"/>
    </source>
</evidence>
<accession>A0A8J4VBY5</accession>
<protein>
    <recommendedName>
        <fullName evidence="4">SIR2-like domain-containing protein</fullName>
    </recommendedName>
</protein>
<feature type="region of interest" description="Disordered" evidence="1">
    <location>
        <begin position="1027"/>
        <end position="1046"/>
    </location>
</feature>
<evidence type="ECO:0008006" key="4">
    <source>
        <dbReference type="Google" id="ProtNLM"/>
    </source>
</evidence>
<dbReference type="Pfam" id="PF13289">
    <property type="entry name" value="SIR2_2"/>
    <property type="match status" value="1"/>
</dbReference>
<feature type="region of interest" description="Disordered" evidence="1">
    <location>
        <begin position="341"/>
        <end position="420"/>
    </location>
</feature>
<dbReference type="PANTHER" id="PTHR46563:SF1">
    <property type="entry name" value="RING-TYPE DOMAIN-CONTAINING PROTEIN-RELATED"/>
    <property type="match status" value="1"/>
</dbReference>
<feature type="compositionally biased region" description="Polar residues" evidence="1">
    <location>
        <begin position="1031"/>
        <end position="1042"/>
    </location>
</feature>